<dbReference type="Pfam" id="PF14559">
    <property type="entry name" value="TPR_19"/>
    <property type="match status" value="1"/>
</dbReference>
<evidence type="ECO:0000256" key="1">
    <source>
        <dbReference type="PROSITE-ProRule" id="PRU00339"/>
    </source>
</evidence>
<feature type="repeat" description="TPR" evidence="1">
    <location>
        <begin position="16"/>
        <end position="49"/>
    </location>
</feature>
<name>A0A973AAF6_9GAMM</name>
<evidence type="ECO:0000313" key="2">
    <source>
        <dbReference type="EMBL" id="NQV65716.1"/>
    </source>
</evidence>
<reference evidence="2" key="1">
    <citation type="submission" date="2020-05" db="EMBL/GenBank/DDBJ databases">
        <title>Sulfur intermediates as new biogeochemical hubs in an aquatic model microbial ecosystem.</title>
        <authorList>
            <person name="Vigneron A."/>
        </authorList>
    </citation>
    <scope>NUCLEOTIDE SEQUENCE</scope>
    <source>
        <strain evidence="2">Bin.250</strain>
    </source>
</reference>
<keyword evidence="1" id="KW-0802">TPR repeat</keyword>
<organism evidence="2 3">
    <name type="scientific">SAR86 cluster bacterium</name>
    <dbReference type="NCBI Taxonomy" id="2030880"/>
    <lineage>
        <taxon>Bacteria</taxon>
        <taxon>Pseudomonadati</taxon>
        <taxon>Pseudomonadota</taxon>
        <taxon>Gammaproteobacteria</taxon>
        <taxon>SAR86 cluster</taxon>
    </lineage>
</organism>
<dbReference type="EMBL" id="JABMOJ010000381">
    <property type="protein sequence ID" value="NQV65716.1"/>
    <property type="molecule type" value="Genomic_DNA"/>
</dbReference>
<accession>A0A973AAF6</accession>
<dbReference type="SUPFAM" id="SSF48452">
    <property type="entry name" value="TPR-like"/>
    <property type="match status" value="1"/>
</dbReference>
<evidence type="ECO:0000313" key="3">
    <source>
        <dbReference type="Proteomes" id="UP000754644"/>
    </source>
</evidence>
<protein>
    <submittedName>
        <fullName evidence="2">Tetratricopeptide repeat protein</fullName>
    </submittedName>
</protein>
<dbReference type="Gene3D" id="1.25.40.10">
    <property type="entry name" value="Tetratricopeptide repeat domain"/>
    <property type="match status" value="1"/>
</dbReference>
<dbReference type="SMART" id="SM00028">
    <property type="entry name" value="TPR"/>
    <property type="match status" value="2"/>
</dbReference>
<dbReference type="PROSITE" id="PS50005">
    <property type="entry name" value="TPR"/>
    <property type="match status" value="1"/>
</dbReference>
<dbReference type="InterPro" id="IPR019734">
    <property type="entry name" value="TPR_rpt"/>
</dbReference>
<proteinExistence type="predicted"/>
<dbReference type="Proteomes" id="UP000754644">
    <property type="component" value="Unassembled WGS sequence"/>
</dbReference>
<sequence>MTDNLEKLLKDGADSARLRFGLGSAYFNQRQFLEAIPHLQACIAMDPNYTAAYKLLGKALLKTGDSVAAKVIFELGLPIAIASGDKQAEREISAFSLKLSRDETQP</sequence>
<comment type="caution">
    <text evidence="2">The sequence shown here is derived from an EMBL/GenBank/DDBJ whole genome shotgun (WGS) entry which is preliminary data.</text>
</comment>
<gene>
    <name evidence="2" type="ORF">HQ497_10165</name>
</gene>
<dbReference type="InterPro" id="IPR011990">
    <property type="entry name" value="TPR-like_helical_dom_sf"/>
</dbReference>
<dbReference type="AlphaFoldDB" id="A0A973AAF6"/>